<evidence type="ECO:0000313" key="1">
    <source>
        <dbReference type="EMBL" id="PJF30418.1"/>
    </source>
</evidence>
<comment type="caution">
    <text evidence="1">The sequence shown here is derived from an EMBL/GenBank/DDBJ whole genome shotgun (WGS) entry which is preliminary data.</text>
</comment>
<name>A0A2M8NYP6_9CHLR</name>
<dbReference type="EMBL" id="PGTK01000010">
    <property type="protein sequence ID" value="PJF30418.1"/>
    <property type="molecule type" value="Genomic_DNA"/>
</dbReference>
<accession>A0A2M8NYP6</accession>
<protein>
    <submittedName>
        <fullName evidence="1">Uncharacterized protein</fullName>
    </submittedName>
</protein>
<dbReference type="AlphaFoldDB" id="A0A2M8NYP6"/>
<sequence>MAGVGDGGIVGIGGPAGSGVAVGAAVASGVTSAVGSAVGSAVASAVGSAVGSAVASAVGSAVGAGAIRAKTASTFTFRLRTARPKTSSICAQRCVGATACNNITCLESTESSHSSRSLPTSSPVR</sequence>
<proteinExistence type="predicted"/>
<organism evidence="1 2">
    <name type="scientific">Candidatus Thermofonsia Clade 1 bacterium</name>
    <dbReference type="NCBI Taxonomy" id="2364210"/>
    <lineage>
        <taxon>Bacteria</taxon>
        <taxon>Bacillati</taxon>
        <taxon>Chloroflexota</taxon>
        <taxon>Candidatus Thermofontia</taxon>
        <taxon>Candidatus Thermofonsia Clade 1</taxon>
    </lineage>
</organism>
<evidence type="ECO:0000313" key="2">
    <source>
        <dbReference type="Proteomes" id="UP000228921"/>
    </source>
</evidence>
<dbReference type="Proteomes" id="UP000228921">
    <property type="component" value="Unassembled WGS sequence"/>
</dbReference>
<gene>
    <name evidence="1" type="ORF">CUN51_07805</name>
</gene>
<reference evidence="1 2" key="1">
    <citation type="submission" date="2017-11" db="EMBL/GenBank/DDBJ databases">
        <title>Evolution of Phototrophy in the Chloroflexi Phylum Driven by Horizontal Gene Transfer.</title>
        <authorList>
            <person name="Ward L.M."/>
            <person name="Hemp J."/>
            <person name="Shih P.M."/>
            <person name="Mcglynn S.E."/>
            <person name="Fischer W."/>
        </authorList>
    </citation>
    <scope>NUCLEOTIDE SEQUENCE [LARGE SCALE GENOMIC DNA]</scope>
    <source>
        <strain evidence="1">CP2_2F</strain>
    </source>
</reference>